<proteinExistence type="predicted"/>
<dbReference type="Proteomes" id="UP000886476">
    <property type="component" value="Unassembled WGS sequence"/>
</dbReference>
<protein>
    <submittedName>
        <fullName evidence="1">[NiFe]-hydrogenase assembly chaperone HybE</fullName>
    </submittedName>
</protein>
<dbReference type="RefSeq" id="WP_172111248.1">
    <property type="nucleotide sequence ID" value="NZ_JABFDN010000003.1"/>
</dbReference>
<evidence type="ECO:0000313" key="1">
    <source>
        <dbReference type="EMBL" id="NPU66184.1"/>
    </source>
</evidence>
<dbReference type="EMBL" id="JABFDN010000003">
    <property type="protein sequence ID" value="NPU66184.1"/>
    <property type="molecule type" value="Genomic_DNA"/>
</dbReference>
<dbReference type="NCBIfam" id="TIGR03993">
    <property type="entry name" value="hydrog_HybE"/>
    <property type="match status" value="1"/>
</dbReference>
<sequence>MSAGAAGQEPCELTPAAWGERLAGLYREIGTRTMRELPIYHDVLDVEAVGFTSLNGLTIGIVVTPWFMNVIVPVAEGSVGASVTLELPAGCFAFTIGDVAGVGPIASCSLFSPMFEFEDMAAARAAAKAAMAALMTAHDEEPDTEQAVTTSRAIDRRAFLRGTLSERRA</sequence>
<dbReference type="Gene3D" id="3.30.1460.40">
    <property type="entry name" value="[NiFe]-hydrogenase assembly chaperone, HybE"/>
    <property type="match status" value="1"/>
</dbReference>
<accession>A0ABX2CD92</accession>
<organism evidence="1 2">
    <name type="scientific">Bradyrhizobium aeschynomenes</name>
    <dbReference type="NCBI Taxonomy" id="2734909"/>
    <lineage>
        <taxon>Bacteria</taxon>
        <taxon>Pseudomonadati</taxon>
        <taxon>Pseudomonadota</taxon>
        <taxon>Alphaproteobacteria</taxon>
        <taxon>Hyphomicrobiales</taxon>
        <taxon>Nitrobacteraceae</taxon>
        <taxon>Bradyrhizobium</taxon>
    </lineage>
</organism>
<keyword evidence="2" id="KW-1185">Reference proteome</keyword>
<dbReference type="InterPro" id="IPR038530">
    <property type="entry name" value="NiFe-hyd_HybE_sf"/>
</dbReference>
<evidence type="ECO:0000313" key="2">
    <source>
        <dbReference type="Proteomes" id="UP000886476"/>
    </source>
</evidence>
<name>A0ABX2CD92_9BRAD</name>
<reference evidence="1" key="1">
    <citation type="submission" date="2020-05" db="EMBL/GenBank/DDBJ databases">
        <title>Nod-independent and nitrogen-fixing Bradyrhizobium aeschynomene sp. nov. isolated from nodules of Aeschynomene indica.</title>
        <authorList>
            <person name="Zhang Z."/>
        </authorList>
    </citation>
    <scope>NUCLEOTIDE SEQUENCE</scope>
    <source>
        <strain evidence="1">83012</strain>
    </source>
</reference>
<dbReference type="InterPro" id="IPR023994">
    <property type="entry name" value="NiFe-hyd_HybE"/>
</dbReference>
<gene>
    <name evidence="1" type="primary">hybE</name>
    <name evidence="1" type="ORF">HL667_14365</name>
</gene>
<comment type="caution">
    <text evidence="1">The sequence shown here is derived from an EMBL/GenBank/DDBJ whole genome shotgun (WGS) entry which is preliminary data.</text>
</comment>
<dbReference type="Pfam" id="PF11939">
    <property type="entry name" value="NiFe-hyd_HybE"/>
    <property type="match status" value="1"/>
</dbReference>